<name>A0A5C6E772_9BACT</name>
<sequence length="235" mass="25840">MDVELHHKAVEQTHGNLVAAADRFVGSLGHGGTNPQAIGQVVFYAHELSRLLPPEFHPPWLTELDVGFATAELDPHAGDPEFEKLTAFVVKNLPQISAPLLFGEQAEFDFDSRFDSIRDEAGVADAFDNLVSKIEAIIALDVIDSRVVQEALERLKAMLKRSRHGSFTAVVMSIHYGKFIASAFRKTLAKLPLVGPAFAAFDEAVLDAANRVQDAEAKMKSETVQRLINRQRLIA</sequence>
<accession>A0A5C6E772</accession>
<gene>
    <name evidence="1" type="ORF">Q31b_23540</name>
</gene>
<dbReference type="EMBL" id="SJPY01000003">
    <property type="protein sequence ID" value="TWU43316.1"/>
    <property type="molecule type" value="Genomic_DNA"/>
</dbReference>
<organism evidence="1 2">
    <name type="scientific">Novipirellula aureliae</name>
    <dbReference type="NCBI Taxonomy" id="2527966"/>
    <lineage>
        <taxon>Bacteria</taxon>
        <taxon>Pseudomonadati</taxon>
        <taxon>Planctomycetota</taxon>
        <taxon>Planctomycetia</taxon>
        <taxon>Pirellulales</taxon>
        <taxon>Pirellulaceae</taxon>
        <taxon>Novipirellula</taxon>
    </lineage>
</organism>
<dbReference type="Proteomes" id="UP000315471">
    <property type="component" value="Unassembled WGS sequence"/>
</dbReference>
<dbReference type="AlphaFoldDB" id="A0A5C6E772"/>
<comment type="caution">
    <text evidence="1">The sequence shown here is derived from an EMBL/GenBank/DDBJ whole genome shotgun (WGS) entry which is preliminary data.</text>
</comment>
<dbReference type="RefSeq" id="WP_146599764.1">
    <property type="nucleotide sequence ID" value="NZ_SJPY01000003.1"/>
</dbReference>
<reference evidence="1 2" key="1">
    <citation type="submission" date="2019-02" db="EMBL/GenBank/DDBJ databases">
        <title>Deep-cultivation of Planctomycetes and their phenomic and genomic characterization uncovers novel biology.</title>
        <authorList>
            <person name="Wiegand S."/>
            <person name="Jogler M."/>
            <person name="Boedeker C."/>
            <person name="Pinto D."/>
            <person name="Vollmers J."/>
            <person name="Rivas-Marin E."/>
            <person name="Kohn T."/>
            <person name="Peeters S.H."/>
            <person name="Heuer A."/>
            <person name="Rast P."/>
            <person name="Oberbeckmann S."/>
            <person name="Bunk B."/>
            <person name="Jeske O."/>
            <person name="Meyerdierks A."/>
            <person name="Storesund J.E."/>
            <person name="Kallscheuer N."/>
            <person name="Luecker S."/>
            <person name="Lage O.M."/>
            <person name="Pohl T."/>
            <person name="Merkel B.J."/>
            <person name="Hornburger P."/>
            <person name="Mueller R.-W."/>
            <person name="Bruemmer F."/>
            <person name="Labrenz M."/>
            <person name="Spormann A.M."/>
            <person name="Op Den Camp H."/>
            <person name="Overmann J."/>
            <person name="Amann R."/>
            <person name="Jetten M.S.M."/>
            <person name="Mascher T."/>
            <person name="Medema M.H."/>
            <person name="Devos D.P."/>
            <person name="Kaster A.-K."/>
            <person name="Ovreas L."/>
            <person name="Rohde M."/>
            <person name="Galperin M.Y."/>
            <person name="Jogler C."/>
        </authorList>
    </citation>
    <scope>NUCLEOTIDE SEQUENCE [LARGE SCALE GENOMIC DNA]</scope>
    <source>
        <strain evidence="1 2">Q31b</strain>
    </source>
</reference>
<evidence type="ECO:0000313" key="2">
    <source>
        <dbReference type="Proteomes" id="UP000315471"/>
    </source>
</evidence>
<proteinExistence type="predicted"/>
<evidence type="ECO:0000313" key="1">
    <source>
        <dbReference type="EMBL" id="TWU43316.1"/>
    </source>
</evidence>
<keyword evidence="2" id="KW-1185">Reference proteome</keyword>
<protein>
    <submittedName>
        <fullName evidence="1">Uncharacterized protein</fullName>
    </submittedName>
</protein>